<dbReference type="Pfam" id="PF10145">
    <property type="entry name" value="PhageMin_Tail"/>
    <property type="match status" value="1"/>
</dbReference>
<comment type="caution">
    <text evidence="5">The sequence shown here is derived from an EMBL/GenBank/DDBJ whole genome shotgun (WGS) entry which is preliminary data.</text>
</comment>
<keyword evidence="3" id="KW-0812">Transmembrane</keyword>
<gene>
    <name evidence="5" type="ORF">AOB60_20355</name>
</gene>
<dbReference type="PANTHER" id="PTHR37813:SF1">
    <property type="entry name" value="FELS-2 PROPHAGE PROTEIN"/>
    <property type="match status" value="1"/>
</dbReference>
<dbReference type="Proteomes" id="UP000236047">
    <property type="component" value="Unassembled WGS sequence"/>
</dbReference>
<proteinExistence type="predicted"/>
<dbReference type="PANTHER" id="PTHR37813">
    <property type="entry name" value="FELS-2 PROPHAGE PROTEIN"/>
    <property type="match status" value="1"/>
</dbReference>
<dbReference type="AlphaFoldDB" id="A0A2N8PP03"/>
<feature type="transmembrane region" description="Helical" evidence="3">
    <location>
        <begin position="484"/>
        <end position="508"/>
    </location>
</feature>
<dbReference type="RefSeq" id="WP_102924312.1">
    <property type="nucleotide sequence ID" value="NZ_LJSN01000002.1"/>
</dbReference>
<evidence type="ECO:0000256" key="2">
    <source>
        <dbReference type="SAM" id="MobiDB-lite"/>
    </source>
</evidence>
<protein>
    <recommendedName>
        <fullName evidence="4">Phage tail tape measure protein domain-containing protein</fullName>
    </recommendedName>
</protein>
<dbReference type="EMBL" id="LJSN01000002">
    <property type="protein sequence ID" value="PNE42753.1"/>
    <property type="molecule type" value="Genomic_DNA"/>
</dbReference>
<feature type="region of interest" description="Disordered" evidence="2">
    <location>
        <begin position="33"/>
        <end position="64"/>
    </location>
</feature>
<evidence type="ECO:0000313" key="6">
    <source>
        <dbReference type="Proteomes" id="UP000236047"/>
    </source>
</evidence>
<keyword evidence="3" id="KW-1133">Transmembrane helix</keyword>
<organism evidence="5 6">
    <name type="scientific">Streptomyces noursei</name>
    <name type="common">Streptomyces albulus</name>
    <dbReference type="NCBI Taxonomy" id="1971"/>
    <lineage>
        <taxon>Bacteria</taxon>
        <taxon>Bacillati</taxon>
        <taxon>Actinomycetota</taxon>
        <taxon>Actinomycetes</taxon>
        <taxon>Kitasatosporales</taxon>
        <taxon>Streptomycetaceae</taxon>
        <taxon>Streptomyces</taxon>
    </lineage>
</organism>
<keyword evidence="6" id="KW-1185">Reference proteome</keyword>
<sequence length="806" mass="83656">MALRVGELAATITVDDSGARTGVQRAEAALRAGGDRMAASADRSGRQAGNQLGDGVEQGADRGGNRAAEAIQKGLKKLAAAAVGLAIGTALVGGIGEALEQAKIPGQLQAQLGASGPAAAKYGKAAGALYSGAIVDSVQDGAEAIKGIARSGLLPPEATEQQITTMGKRVADTASVMGEDVSAVTRSVGQMMRTGLAKSADEAMDVLVRGTQRGANSAEDLLDTFTEYGTQFRNMGLSGQQAMGLIQQGLKGGARDADVVADTIKEFSIEAVAGSDKVRGGFEKLHLNADKMFAAIGKGGTSANGALDKTLDTLRAVKDPIERNAIATELFGTKAEDLGDALYSLDPSSAVKALGDVKGAADGAGNAMRDNAATKVEVFKRKLMQGVVEVLGTYVVPAIEKLVNWLGDGGLGRAFKTASSFISEHSTALGIAAGVITTLMLPTLITLAAQAGITGAAVVTSWATQTAASVTAAGRFVVTNATILAGWVAQGGAAVAAGARVVGAWVLMGAQSLIQAARMAAAWVMAMGPVGWIITAVVGLVVLIVAKWDAIKSATAAAWEWVWNKIKGVAQWLLDLFLNFTLVGLIIKHWDDIKAGTVRVWNAIVDWVKALPQRMLDFFLKWTLVGLIIRHWSEIKDGTKRKAGEMLDWVRGLPGRIVGYFGDFGSMLYNKGRDLITGLWNGIQNMGPWLASTLAGWAKDLIPGPIARALGIHSPSRVMRDQIGRHIPSGIVEGIKAGAPAVDRTMRSLVSVPTAPQFATAGAAPANGALQDVGWGTSVHIENWHAGGQSADQLAAALAWQMKGRG</sequence>
<reference evidence="6" key="1">
    <citation type="submission" date="2015-09" db="EMBL/GenBank/DDBJ databases">
        <authorList>
            <person name="Graham D.E."/>
            <person name="Mahan K.M."/>
            <person name="Klingeman D.M."/>
            <person name="Fida T."/>
            <person name="Giannone R.J."/>
            <person name="Hettich R.L."/>
            <person name="Parry R.J."/>
            <person name="Spain J.C."/>
        </authorList>
    </citation>
    <scope>NUCLEOTIDE SEQUENCE [LARGE SCALE GENOMIC DNA]</scope>
    <source>
        <strain evidence="6">JCM 4701</strain>
    </source>
</reference>
<dbReference type="InterPro" id="IPR010090">
    <property type="entry name" value="Phage_tape_meas"/>
</dbReference>
<evidence type="ECO:0000256" key="3">
    <source>
        <dbReference type="SAM" id="Phobius"/>
    </source>
</evidence>
<evidence type="ECO:0000256" key="1">
    <source>
        <dbReference type="ARBA" id="ARBA00022612"/>
    </source>
</evidence>
<evidence type="ECO:0000259" key="4">
    <source>
        <dbReference type="Pfam" id="PF10145"/>
    </source>
</evidence>
<keyword evidence="3" id="KW-0472">Membrane</keyword>
<keyword evidence="1" id="KW-1188">Viral release from host cell</keyword>
<accession>A0A2N8PP03</accession>
<evidence type="ECO:0000313" key="5">
    <source>
        <dbReference type="EMBL" id="PNE42753.1"/>
    </source>
</evidence>
<name>A0A2N8PP03_STRNR</name>
<feature type="domain" description="Phage tail tape measure protein" evidence="4">
    <location>
        <begin position="137"/>
        <end position="332"/>
    </location>
</feature>
<feature type="transmembrane region" description="Helical" evidence="3">
    <location>
        <begin position="520"/>
        <end position="546"/>
    </location>
</feature>